<evidence type="ECO:0000259" key="3">
    <source>
        <dbReference type="PROSITE" id="PS51201"/>
    </source>
</evidence>
<dbReference type="Pfam" id="PF02254">
    <property type="entry name" value="TrkA_N"/>
    <property type="match status" value="2"/>
</dbReference>
<organism evidence="4 5">
    <name type="scientific">Micromonospora sagamiensis</name>
    <dbReference type="NCBI Taxonomy" id="47875"/>
    <lineage>
        <taxon>Bacteria</taxon>
        <taxon>Bacillati</taxon>
        <taxon>Actinomycetota</taxon>
        <taxon>Actinomycetes</taxon>
        <taxon>Micromonosporales</taxon>
        <taxon>Micromonosporaceae</taxon>
        <taxon>Micromonospora</taxon>
    </lineage>
</organism>
<dbReference type="AlphaFoldDB" id="A0A562W9M9"/>
<dbReference type="InterPro" id="IPR050721">
    <property type="entry name" value="Trk_Ktr_HKT_K-transport"/>
</dbReference>
<proteinExistence type="predicted"/>
<keyword evidence="5" id="KW-1185">Reference proteome</keyword>
<evidence type="ECO:0000313" key="4">
    <source>
        <dbReference type="EMBL" id="TWJ26808.1"/>
    </source>
</evidence>
<name>A0A562W9M9_9ACTN</name>
<comment type="caution">
    <text evidence="4">The sequence shown here is derived from an EMBL/GenBank/DDBJ whole genome shotgun (WGS) entry which is preliminary data.</text>
</comment>
<dbReference type="PANTHER" id="PTHR43833:SF11">
    <property type="entry name" value="VOLTAGE-GATED POTASSIUM CHANNEL KCH"/>
    <property type="match status" value="1"/>
</dbReference>
<dbReference type="GO" id="GO:0006813">
    <property type="term" value="P:potassium ion transport"/>
    <property type="evidence" value="ECO:0007669"/>
    <property type="project" value="InterPro"/>
</dbReference>
<feature type="compositionally biased region" description="Basic residues" evidence="1">
    <location>
        <begin position="570"/>
        <end position="579"/>
    </location>
</feature>
<dbReference type="PANTHER" id="PTHR43833">
    <property type="entry name" value="POTASSIUM CHANNEL PROTEIN 2-RELATED-RELATED"/>
    <property type="match status" value="1"/>
</dbReference>
<feature type="region of interest" description="Disordered" evidence="1">
    <location>
        <begin position="616"/>
        <end position="677"/>
    </location>
</feature>
<dbReference type="SUPFAM" id="SSF51735">
    <property type="entry name" value="NAD(P)-binding Rossmann-fold domains"/>
    <property type="match status" value="2"/>
</dbReference>
<dbReference type="Gene3D" id="3.40.50.720">
    <property type="entry name" value="NAD(P)-binding Rossmann-like Domain"/>
    <property type="match status" value="2"/>
</dbReference>
<keyword evidence="2" id="KW-0472">Membrane</keyword>
<dbReference type="InterPro" id="IPR003148">
    <property type="entry name" value="RCK_N"/>
</dbReference>
<dbReference type="InterPro" id="IPR036291">
    <property type="entry name" value="NAD(P)-bd_dom_sf"/>
</dbReference>
<evidence type="ECO:0000313" key="5">
    <source>
        <dbReference type="Proteomes" id="UP000319728"/>
    </source>
</evidence>
<evidence type="ECO:0000256" key="1">
    <source>
        <dbReference type="SAM" id="MobiDB-lite"/>
    </source>
</evidence>
<protein>
    <submittedName>
        <fullName evidence="4">Trk K+ transport system NAD-binding subunit</fullName>
    </submittedName>
</protein>
<reference evidence="4 5" key="1">
    <citation type="submission" date="2019-07" db="EMBL/GenBank/DDBJ databases">
        <title>R&amp;d 2014.</title>
        <authorList>
            <person name="Klenk H.-P."/>
        </authorList>
    </citation>
    <scope>NUCLEOTIDE SEQUENCE [LARGE SCALE GENOMIC DNA]</scope>
    <source>
        <strain evidence="4 5">DSM 43912</strain>
    </source>
</reference>
<feature type="region of interest" description="Disordered" evidence="1">
    <location>
        <begin position="538"/>
        <end position="582"/>
    </location>
</feature>
<keyword evidence="2" id="KW-0812">Transmembrane</keyword>
<sequence>MPHMAEPLLDRAWRASRRLRANAGSRPHYVVCGHDPLAYWVVRALLAGEVSTGRIRVTLIVPERRRSDGPDGRDIHGIDVVLADRLDEATFRRAGLAGADGLALLHQDDVGNMHAALCAQEVEPRLRLVVRMFNTGLANGVRQIFPDSAVLSDATMAAPAFVAAALGEVAPTHFRHAGRTLYVARRDDVRPEDVVCAVADTRDPREVRVLPADESGADVVLAEATGRLPGTELAARRLARARRDRRRRRPVTVALRAVRSFASRKIGIAVLAVLALIGVLGWLNGRAAHLDGIDALYLTLVTTLSGQDPDVNKPFAEQVMQVVLSVAGLALIPLITAVVVDGVVRARLALHSGRIQPDRSGHVVVVGLGNVGTRVMAQLHDFGVEVVVIDKHPEPRGASLARRLGVSLIVGDAALEETLRAASVGTCQALVVVSTDDGTNLQAALNARALNDDLRVVLRLFDGDFAERVQRAFGIGISRSVSYLAAPAFTAALLERAMIATIPVGRHALLVTEVSVAAGSPLDGRALEAVGRPGGVRLLAHARAGQPRRTERPAPRGGRPRRPAPGSRCRPGRPGRRPARCPWRPGWCPGTRRRLAPACRAAPVRWVVAAVRPVAGAGRPSRSTGSGRVAVGHAGRTRRALTTAGSAGYGPTSSEAGVSRRPGRGRPRWGRLLGLWP</sequence>
<gene>
    <name evidence="4" type="ORF">JD81_00290</name>
</gene>
<accession>A0A562W9M9</accession>
<feature type="domain" description="RCK N-terminal" evidence="3">
    <location>
        <begin position="360"/>
        <end position="481"/>
    </location>
</feature>
<evidence type="ECO:0000256" key="2">
    <source>
        <dbReference type="SAM" id="Phobius"/>
    </source>
</evidence>
<feature type="transmembrane region" description="Helical" evidence="2">
    <location>
        <begin position="322"/>
        <end position="344"/>
    </location>
</feature>
<dbReference type="PROSITE" id="PS51201">
    <property type="entry name" value="RCK_N"/>
    <property type="match status" value="1"/>
</dbReference>
<dbReference type="Proteomes" id="UP000319728">
    <property type="component" value="Unassembled WGS sequence"/>
</dbReference>
<feature type="transmembrane region" description="Helical" evidence="2">
    <location>
        <begin position="266"/>
        <end position="283"/>
    </location>
</feature>
<dbReference type="EMBL" id="VLLP01000001">
    <property type="protein sequence ID" value="TWJ26808.1"/>
    <property type="molecule type" value="Genomic_DNA"/>
</dbReference>
<keyword evidence="2" id="KW-1133">Transmembrane helix</keyword>